<proteinExistence type="predicted"/>
<feature type="compositionally biased region" description="Polar residues" evidence="1">
    <location>
        <begin position="10"/>
        <end position="21"/>
    </location>
</feature>
<comment type="caution">
    <text evidence="2">The sequence shown here is derived from an EMBL/GenBank/DDBJ whole genome shotgun (WGS) entry which is preliminary data.</text>
</comment>
<feature type="region of interest" description="Disordered" evidence="1">
    <location>
        <begin position="1"/>
        <end position="21"/>
    </location>
</feature>
<accession>A0A4Z1J028</accession>
<gene>
    <name evidence="2" type="ORF">BOTNAR_0051g00310</name>
</gene>
<name>A0A4Z1J028_9HELO</name>
<dbReference type="Proteomes" id="UP000297452">
    <property type="component" value="Unassembled WGS sequence"/>
</dbReference>
<evidence type="ECO:0000313" key="3">
    <source>
        <dbReference type="Proteomes" id="UP000297452"/>
    </source>
</evidence>
<dbReference type="AlphaFoldDB" id="A0A4Z1J028"/>
<keyword evidence="3" id="KW-1185">Reference proteome</keyword>
<evidence type="ECO:0000313" key="2">
    <source>
        <dbReference type="EMBL" id="TGO66951.1"/>
    </source>
</evidence>
<dbReference type="EMBL" id="PQXJ01000051">
    <property type="protein sequence ID" value="TGO66951.1"/>
    <property type="molecule type" value="Genomic_DNA"/>
</dbReference>
<sequence length="62" mass="6769">MVVLDDNGRQSEQPKGNYNQNTQAIKAKMRTIVKNINTNIPVAIAAAVPRKVAGTVVVFLYV</sequence>
<organism evidence="2 3">
    <name type="scientific">Botryotinia narcissicola</name>
    <dbReference type="NCBI Taxonomy" id="278944"/>
    <lineage>
        <taxon>Eukaryota</taxon>
        <taxon>Fungi</taxon>
        <taxon>Dikarya</taxon>
        <taxon>Ascomycota</taxon>
        <taxon>Pezizomycotina</taxon>
        <taxon>Leotiomycetes</taxon>
        <taxon>Helotiales</taxon>
        <taxon>Sclerotiniaceae</taxon>
        <taxon>Botryotinia</taxon>
    </lineage>
</organism>
<evidence type="ECO:0000256" key="1">
    <source>
        <dbReference type="SAM" id="MobiDB-lite"/>
    </source>
</evidence>
<protein>
    <submittedName>
        <fullName evidence="2">Uncharacterized protein</fullName>
    </submittedName>
</protein>
<reference evidence="2 3" key="1">
    <citation type="submission" date="2017-12" db="EMBL/GenBank/DDBJ databases">
        <title>Comparative genomics of Botrytis spp.</title>
        <authorList>
            <person name="Valero-Jimenez C.A."/>
            <person name="Tapia P."/>
            <person name="Veloso J."/>
            <person name="Silva-Moreno E."/>
            <person name="Staats M."/>
            <person name="Valdes J.H."/>
            <person name="Van Kan J.A.L."/>
        </authorList>
    </citation>
    <scope>NUCLEOTIDE SEQUENCE [LARGE SCALE GENOMIC DNA]</scope>
    <source>
        <strain evidence="2 3">MUCL2120</strain>
    </source>
</reference>